<dbReference type="SUPFAM" id="SSF52172">
    <property type="entry name" value="CheY-like"/>
    <property type="match status" value="1"/>
</dbReference>
<evidence type="ECO:0000313" key="4">
    <source>
        <dbReference type="EMBL" id="QSX74383.1"/>
    </source>
</evidence>
<dbReference type="CDD" id="cd17546">
    <property type="entry name" value="REC_hyHK_CKI1_RcsC-like"/>
    <property type="match status" value="1"/>
</dbReference>
<dbReference type="Pfam" id="PF00072">
    <property type="entry name" value="Response_reg"/>
    <property type="match status" value="1"/>
</dbReference>
<dbReference type="PANTHER" id="PTHR45339">
    <property type="entry name" value="HYBRID SIGNAL TRANSDUCTION HISTIDINE KINASE J"/>
    <property type="match status" value="1"/>
</dbReference>
<organism evidence="4 5">
    <name type="scientific">Lysobacter arenosi</name>
    <dbReference type="NCBI Taxonomy" id="2795387"/>
    <lineage>
        <taxon>Bacteria</taxon>
        <taxon>Pseudomonadati</taxon>
        <taxon>Pseudomonadota</taxon>
        <taxon>Gammaproteobacteria</taxon>
        <taxon>Lysobacterales</taxon>
        <taxon>Lysobacteraceae</taxon>
        <taxon>Lysobacter</taxon>
    </lineage>
</organism>
<dbReference type="Gene3D" id="3.40.50.2300">
    <property type="match status" value="1"/>
</dbReference>
<dbReference type="EMBL" id="CP071517">
    <property type="protein sequence ID" value="QSX74383.1"/>
    <property type="molecule type" value="Genomic_DNA"/>
</dbReference>
<name>A0ABX7RA55_9GAMM</name>
<protein>
    <submittedName>
        <fullName evidence="4">Response regulator</fullName>
    </submittedName>
</protein>
<evidence type="ECO:0000259" key="3">
    <source>
        <dbReference type="PROSITE" id="PS50110"/>
    </source>
</evidence>
<dbReference type="Proteomes" id="UP000663400">
    <property type="component" value="Chromosome"/>
</dbReference>
<proteinExistence type="predicted"/>
<accession>A0ABX7RA55</accession>
<evidence type="ECO:0000313" key="5">
    <source>
        <dbReference type="Proteomes" id="UP000663400"/>
    </source>
</evidence>
<keyword evidence="1 2" id="KW-0597">Phosphoprotein</keyword>
<keyword evidence="5" id="KW-1185">Reference proteome</keyword>
<feature type="modified residue" description="4-aspartylphosphate" evidence="2">
    <location>
        <position position="52"/>
    </location>
</feature>
<evidence type="ECO:0000256" key="1">
    <source>
        <dbReference type="ARBA" id="ARBA00022553"/>
    </source>
</evidence>
<dbReference type="SMART" id="SM00448">
    <property type="entry name" value="REC"/>
    <property type="match status" value="1"/>
</dbReference>
<sequence length="117" mass="12830">MPQVLIVDDDLVNRKLARAILERVGWEAVECDNGESALDCFQRQPFDAVLLDIGLPGMDGRQVCLELRKLQQGPLRIVAYTASVLPEEMESLVHNGFDDVLQKPVSIAAVQAAFAAP</sequence>
<dbReference type="PANTHER" id="PTHR45339:SF6">
    <property type="entry name" value="SENSORY HISTIDINE PROTEIN KINASE"/>
    <property type="match status" value="1"/>
</dbReference>
<gene>
    <name evidence="4" type="ORF">HIV01_014485</name>
</gene>
<dbReference type="InterPro" id="IPR011006">
    <property type="entry name" value="CheY-like_superfamily"/>
</dbReference>
<dbReference type="PROSITE" id="PS50110">
    <property type="entry name" value="RESPONSE_REGULATORY"/>
    <property type="match status" value="1"/>
</dbReference>
<reference evidence="4 5" key="1">
    <citation type="submission" date="2021-02" db="EMBL/GenBank/DDBJ databases">
        <title>Lysobacter arenosi sp. nov., isolated from soil of gangwondo yeongwol, south Korea.</title>
        <authorList>
            <person name="Kim K.R."/>
            <person name="Kim K.H."/>
            <person name="Jeon C.O."/>
        </authorList>
    </citation>
    <scope>NUCLEOTIDE SEQUENCE [LARGE SCALE GENOMIC DNA]</scope>
    <source>
        <strain evidence="4 5">R7</strain>
    </source>
</reference>
<feature type="domain" description="Response regulatory" evidence="3">
    <location>
        <begin position="3"/>
        <end position="117"/>
    </location>
</feature>
<evidence type="ECO:0000256" key="2">
    <source>
        <dbReference type="PROSITE-ProRule" id="PRU00169"/>
    </source>
</evidence>
<dbReference type="InterPro" id="IPR001789">
    <property type="entry name" value="Sig_transdc_resp-reg_receiver"/>
</dbReference>
<dbReference type="RefSeq" id="WP_200608223.1">
    <property type="nucleotide sequence ID" value="NZ_CP071517.1"/>
</dbReference>